<dbReference type="Pfam" id="PF00462">
    <property type="entry name" value="Glutaredoxin"/>
    <property type="match status" value="1"/>
</dbReference>
<dbReference type="KEGG" id="vg:10328103"/>
<dbReference type="RefSeq" id="YP_004323601.1">
    <property type="nucleotide sequence ID" value="NC_015284.1"/>
</dbReference>
<dbReference type="PANTHER" id="PTHR45694:SF18">
    <property type="entry name" value="GLUTAREDOXIN-1-RELATED"/>
    <property type="match status" value="1"/>
</dbReference>
<dbReference type="Gene3D" id="3.40.30.10">
    <property type="entry name" value="Glutaredoxin"/>
    <property type="match status" value="1"/>
</dbReference>
<feature type="domain" description="Glutaredoxin" evidence="1">
    <location>
        <begin position="4"/>
        <end position="60"/>
    </location>
</feature>
<keyword evidence="3" id="KW-1185">Reference proteome</keyword>
<sequence length="86" mass="10113">MNFTVYSKDGCPYCTQIKQVLDLCQFKYQEYKLDEHFDRFAFYEEFGGNSTFPQVLLNNKKLGGCTDTVKYLKEHNLLNGSRRHTS</sequence>
<protein>
    <submittedName>
        <fullName evidence="2">Glutaredoxin</fullName>
    </submittedName>
</protein>
<proteinExistence type="predicted"/>
<evidence type="ECO:0000313" key="2">
    <source>
        <dbReference type="EMBL" id="ADP00011.1"/>
    </source>
</evidence>
<dbReference type="InterPro" id="IPR036249">
    <property type="entry name" value="Thioredoxin-like_sf"/>
</dbReference>
<reference evidence="2 3" key="1">
    <citation type="journal article" date="2010" name="Environ. Microbiol.">
        <title>Genomic analysis of oceanic cyanobacterial myoviruses compared with T4-like myoviruses from diverse hosts and environments.</title>
        <authorList>
            <person name="Sullivan M.B."/>
            <person name="Huang K.H."/>
            <person name="Ignacio-Espinoza J.C."/>
            <person name="Berlin A.M."/>
            <person name="Kelly L."/>
            <person name="Weigele P.R."/>
            <person name="DeFrancesco A.S."/>
            <person name="Kern S.E."/>
            <person name="Thompson L.R."/>
            <person name="Young S."/>
            <person name="Yandava C."/>
            <person name="Fu R."/>
            <person name="Krastins B."/>
            <person name="Chase M."/>
            <person name="Sarracino D."/>
            <person name="Osburne M.S."/>
            <person name="Henn M.R."/>
            <person name="Chisholm S.W."/>
        </authorList>
    </citation>
    <scope>NUCLEOTIDE SEQUENCE [LARGE SCALE GENOMIC DNA]</scope>
    <source>
        <strain evidence="2">M4-259</strain>
    </source>
</reference>
<dbReference type="PROSITE" id="PS51354">
    <property type="entry name" value="GLUTAREDOXIN_2"/>
    <property type="match status" value="1"/>
</dbReference>
<name>E3ST82_9CAUD</name>
<dbReference type="OrthoDB" id="25064at10239"/>
<evidence type="ECO:0000313" key="3">
    <source>
        <dbReference type="Proteomes" id="UP000006538"/>
    </source>
</evidence>
<dbReference type="Proteomes" id="UP000006538">
    <property type="component" value="Segment"/>
</dbReference>
<dbReference type="EMBL" id="GU075905">
    <property type="protein sequence ID" value="ADP00011.1"/>
    <property type="molecule type" value="Genomic_DNA"/>
</dbReference>
<evidence type="ECO:0000259" key="1">
    <source>
        <dbReference type="Pfam" id="PF00462"/>
    </source>
</evidence>
<dbReference type="PANTHER" id="PTHR45694">
    <property type="entry name" value="GLUTAREDOXIN 2"/>
    <property type="match status" value="1"/>
</dbReference>
<dbReference type="GO" id="GO:0034599">
    <property type="term" value="P:cellular response to oxidative stress"/>
    <property type="evidence" value="ECO:0007669"/>
    <property type="project" value="TreeGrafter"/>
</dbReference>
<dbReference type="GeneID" id="10328103"/>
<gene>
    <name evidence="2" type="primary">nrdC</name>
    <name evidence="2" type="ORF">PHM2_232</name>
</gene>
<accession>E3ST82</accession>
<dbReference type="InterPro" id="IPR014025">
    <property type="entry name" value="Glutaredoxin_subgr"/>
</dbReference>
<dbReference type="CDD" id="cd02066">
    <property type="entry name" value="GRX_family"/>
    <property type="match status" value="1"/>
</dbReference>
<dbReference type="InterPro" id="IPR002109">
    <property type="entry name" value="Glutaredoxin"/>
</dbReference>
<dbReference type="GO" id="GO:0015038">
    <property type="term" value="F:glutathione disulfide oxidoreductase activity"/>
    <property type="evidence" value="ECO:0007669"/>
    <property type="project" value="TreeGrafter"/>
</dbReference>
<dbReference type="PRINTS" id="PR00160">
    <property type="entry name" value="GLUTAREDOXIN"/>
</dbReference>
<organism evidence="2 3">
    <name type="scientific">Prochlorococcus phage P-HM2</name>
    <dbReference type="NCBI Taxonomy" id="445696"/>
    <lineage>
        <taxon>Viruses</taxon>
        <taxon>Duplodnaviria</taxon>
        <taxon>Heunggongvirae</taxon>
        <taxon>Uroviricota</taxon>
        <taxon>Caudoviricetes</taxon>
        <taxon>Eurybiavirus</taxon>
        <taxon>Eurybiavirus PHM2</taxon>
    </lineage>
</organism>
<dbReference type="SUPFAM" id="SSF52833">
    <property type="entry name" value="Thioredoxin-like"/>
    <property type="match status" value="1"/>
</dbReference>